<name>A0A830HCD5_9CHLO</name>
<sequence length="232" mass="25779">MWQKQPIDLWSFFPDDEFTVVAMDQRNATLESPAPLSATSPATWTTYNEDQLAVVDAAVGNGVPFSIAGSCIGPSYALRLMRDVPSRVKRALLLQPIGVAAYTNEPCAPWTGMNIDATTHWFGDWAKEMEASNRASRTELDALYTSLFSSAVEGRREDDPFVFSVLRDDVRSLTQPMLVAAGIDVFHPSQTARDVASLAPNATLVEGWRGNNDEIQRMQERIKTFFEIEKNS</sequence>
<dbReference type="EMBL" id="BNJQ01000008">
    <property type="protein sequence ID" value="GHP04734.1"/>
    <property type="molecule type" value="Genomic_DNA"/>
</dbReference>
<keyword evidence="2" id="KW-1185">Reference proteome</keyword>
<proteinExistence type="predicted"/>
<protein>
    <recommendedName>
        <fullName evidence="3">AB hydrolase-1 domain-containing protein</fullName>
    </recommendedName>
</protein>
<dbReference type="SUPFAM" id="SSF53474">
    <property type="entry name" value="alpha/beta-Hydrolases"/>
    <property type="match status" value="1"/>
</dbReference>
<accession>A0A830HCD5</accession>
<evidence type="ECO:0000313" key="1">
    <source>
        <dbReference type="EMBL" id="GHP04734.1"/>
    </source>
</evidence>
<evidence type="ECO:0000313" key="2">
    <source>
        <dbReference type="Proteomes" id="UP000660262"/>
    </source>
</evidence>
<dbReference type="InterPro" id="IPR029058">
    <property type="entry name" value="AB_hydrolase_fold"/>
</dbReference>
<evidence type="ECO:0008006" key="3">
    <source>
        <dbReference type="Google" id="ProtNLM"/>
    </source>
</evidence>
<comment type="caution">
    <text evidence="1">The sequence shown here is derived from an EMBL/GenBank/DDBJ whole genome shotgun (WGS) entry which is preliminary data.</text>
</comment>
<dbReference type="Gene3D" id="3.40.50.1820">
    <property type="entry name" value="alpha/beta hydrolase"/>
    <property type="match status" value="1"/>
</dbReference>
<dbReference type="AlphaFoldDB" id="A0A830HCD5"/>
<reference evidence="1" key="1">
    <citation type="submission" date="2020-10" db="EMBL/GenBank/DDBJ databases">
        <title>Unveiling of a novel bifunctional photoreceptor, Dualchrome1, isolated from a cosmopolitan green alga.</title>
        <authorList>
            <person name="Suzuki S."/>
            <person name="Kawachi M."/>
        </authorList>
    </citation>
    <scope>NUCLEOTIDE SEQUENCE</scope>
    <source>
        <strain evidence="1">NIES 2893</strain>
    </source>
</reference>
<dbReference type="Proteomes" id="UP000660262">
    <property type="component" value="Unassembled WGS sequence"/>
</dbReference>
<dbReference type="OrthoDB" id="408373at2759"/>
<gene>
    <name evidence="1" type="ORF">PPROV_000348700</name>
</gene>
<organism evidence="1 2">
    <name type="scientific">Pycnococcus provasolii</name>
    <dbReference type="NCBI Taxonomy" id="41880"/>
    <lineage>
        <taxon>Eukaryota</taxon>
        <taxon>Viridiplantae</taxon>
        <taxon>Chlorophyta</taxon>
        <taxon>Pseudoscourfieldiophyceae</taxon>
        <taxon>Pseudoscourfieldiales</taxon>
        <taxon>Pycnococcaceae</taxon>
        <taxon>Pycnococcus</taxon>
    </lineage>
</organism>